<dbReference type="InterPro" id="IPR050577">
    <property type="entry name" value="MAPR/NEUFC/NENF-like"/>
</dbReference>
<keyword evidence="2" id="KW-0732">Signal</keyword>
<dbReference type="SMART" id="SM01117">
    <property type="entry name" value="Cyt-b5"/>
    <property type="match status" value="1"/>
</dbReference>
<dbReference type="SUPFAM" id="SSF55856">
    <property type="entry name" value="Cytochrome b5-like heme/steroid binding domain"/>
    <property type="match status" value="1"/>
</dbReference>
<keyword evidence="5" id="KW-1185">Reference proteome</keyword>
<protein>
    <recommendedName>
        <fullName evidence="3">Cytochrome b5 heme-binding domain-containing protein</fullName>
    </recommendedName>
</protein>
<dbReference type="InterPro" id="IPR001199">
    <property type="entry name" value="Cyt_B5-like_heme/steroid-bd"/>
</dbReference>
<feature type="signal peptide" evidence="2">
    <location>
        <begin position="1"/>
        <end position="21"/>
    </location>
</feature>
<reference evidence="4 5" key="1">
    <citation type="submission" date="2024-03" db="EMBL/GenBank/DDBJ databases">
        <title>Adaptation during the transition from Ophiocordyceps entomopathogen to insect associate is accompanied by gene loss and intensified selection.</title>
        <authorList>
            <person name="Ward C.M."/>
            <person name="Onetto C.A."/>
            <person name="Borneman A.R."/>
        </authorList>
    </citation>
    <scope>NUCLEOTIDE SEQUENCE [LARGE SCALE GENOMIC DNA]</scope>
    <source>
        <strain evidence="4">AWRI1</strain>
        <tissue evidence="4">Single Adult Female</tissue>
    </source>
</reference>
<proteinExistence type="inferred from homology"/>
<dbReference type="GO" id="GO:0016020">
    <property type="term" value="C:membrane"/>
    <property type="evidence" value="ECO:0007669"/>
    <property type="project" value="TreeGrafter"/>
</dbReference>
<dbReference type="GO" id="GO:0012505">
    <property type="term" value="C:endomembrane system"/>
    <property type="evidence" value="ECO:0007669"/>
    <property type="project" value="TreeGrafter"/>
</dbReference>
<evidence type="ECO:0000313" key="4">
    <source>
        <dbReference type="EMBL" id="KAK7597684.1"/>
    </source>
</evidence>
<evidence type="ECO:0000256" key="1">
    <source>
        <dbReference type="ARBA" id="ARBA00038357"/>
    </source>
</evidence>
<accession>A0AAN9TYV1</accession>
<dbReference type="Pfam" id="PF00173">
    <property type="entry name" value="Cyt-b5"/>
    <property type="match status" value="1"/>
</dbReference>
<sequence>MGSRIFFIILLLLVCYFYHESIVDIALNFGIYFPFLNTTTYLDLIKHVAIPKFKSDSDENLFTVDELKTYNGENSNLLYISILGQVFDVSKASSYYGVNQVYHGFTGRDASRAFVSGDFSELGLTDDVLDLPLQDLPHLTDWLKMYQSKYKYKGKLIGRFFDENGYPTEYNKEFQKRLLQAEKEKQLENADKELFPPCNVEWTADKGSRVWCTKKSGGIDRDWIGVPRKLFVPGSQTYRCACINISPQNSKYAMDTKFSEYDGCDSNSHSCFVET</sequence>
<dbReference type="Gene3D" id="3.10.120.10">
    <property type="entry name" value="Cytochrome b5-like heme/steroid binding domain"/>
    <property type="match status" value="1"/>
</dbReference>
<dbReference type="PANTHER" id="PTHR10281:SF4">
    <property type="entry name" value="NEUFERRICIN"/>
    <property type="match status" value="1"/>
</dbReference>
<feature type="domain" description="Cytochrome b5 heme-binding" evidence="3">
    <location>
        <begin position="62"/>
        <end position="157"/>
    </location>
</feature>
<comment type="similarity">
    <text evidence="1">Belongs to the cytochrome b5 family. MAPR subfamily.</text>
</comment>
<evidence type="ECO:0000259" key="3">
    <source>
        <dbReference type="SMART" id="SM01117"/>
    </source>
</evidence>
<evidence type="ECO:0000313" key="5">
    <source>
        <dbReference type="Proteomes" id="UP001367676"/>
    </source>
</evidence>
<comment type="caution">
    <text evidence="4">The sequence shown here is derived from an EMBL/GenBank/DDBJ whole genome shotgun (WGS) entry which is preliminary data.</text>
</comment>
<dbReference type="Proteomes" id="UP001367676">
    <property type="component" value="Unassembled WGS sequence"/>
</dbReference>
<name>A0AAN9TYV1_9HEMI</name>
<gene>
    <name evidence="4" type="ORF">V9T40_009909</name>
</gene>
<dbReference type="EMBL" id="JBBCAQ010000017">
    <property type="protein sequence ID" value="KAK7597684.1"/>
    <property type="molecule type" value="Genomic_DNA"/>
</dbReference>
<dbReference type="PANTHER" id="PTHR10281">
    <property type="entry name" value="MEMBRANE-ASSOCIATED PROGESTERONE RECEPTOR COMPONENT-RELATED"/>
    <property type="match status" value="1"/>
</dbReference>
<evidence type="ECO:0000256" key="2">
    <source>
        <dbReference type="SAM" id="SignalP"/>
    </source>
</evidence>
<dbReference type="InterPro" id="IPR036400">
    <property type="entry name" value="Cyt_B5-like_heme/steroid_sf"/>
</dbReference>
<feature type="chain" id="PRO_5042860954" description="Cytochrome b5 heme-binding domain-containing protein" evidence="2">
    <location>
        <begin position="22"/>
        <end position="275"/>
    </location>
</feature>
<organism evidence="4 5">
    <name type="scientific">Parthenolecanium corni</name>
    <dbReference type="NCBI Taxonomy" id="536013"/>
    <lineage>
        <taxon>Eukaryota</taxon>
        <taxon>Metazoa</taxon>
        <taxon>Ecdysozoa</taxon>
        <taxon>Arthropoda</taxon>
        <taxon>Hexapoda</taxon>
        <taxon>Insecta</taxon>
        <taxon>Pterygota</taxon>
        <taxon>Neoptera</taxon>
        <taxon>Paraneoptera</taxon>
        <taxon>Hemiptera</taxon>
        <taxon>Sternorrhyncha</taxon>
        <taxon>Coccoidea</taxon>
        <taxon>Coccidae</taxon>
        <taxon>Parthenolecanium</taxon>
    </lineage>
</organism>
<dbReference type="AlphaFoldDB" id="A0AAN9TYV1"/>